<evidence type="ECO:0000313" key="1">
    <source>
        <dbReference type="EMBL" id="KAG0425248.1"/>
    </source>
</evidence>
<protein>
    <submittedName>
        <fullName evidence="1">Uncharacterized protein</fullName>
    </submittedName>
</protein>
<name>A0AC60PW50_IXOPE</name>
<sequence>MSPTLRSETKDGEKPGARVDPGAGSADAQAESQLKVAAMCDAVTDRLTVQQSREPELRPQLTVPYHVHLHGRTFETIEEIARHARSTKEIFFAQKSYLTPPLAANSLEPACNWQGPEAIPAPRPPRDGHRMPNQSSRRRSSFGSMRGHRRTAEERPCGTTCDVGDG</sequence>
<gene>
    <name evidence="1" type="ORF">HPB47_027570</name>
</gene>
<organism evidence="1 2">
    <name type="scientific">Ixodes persulcatus</name>
    <name type="common">Taiga tick</name>
    <dbReference type="NCBI Taxonomy" id="34615"/>
    <lineage>
        <taxon>Eukaryota</taxon>
        <taxon>Metazoa</taxon>
        <taxon>Ecdysozoa</taxon>
        <taxon>Arthropoda</taxon>
        <taxon>Chelicerata</taxon>
        <taxon>Arachnida</taxon>
        <taxon>Acari</taxon>
        <taxon>Parasitiformes</taxon>
        <taxon>Ixodida</taxon>
        <taxon>Ixodoidea</taxon>
        <taxon>Ixodidae</taxon>
        <taxon>Ixodinae</taxon>
        <taxon>Ixodes</taxon>
    </lineage>
</organism>
<dbReference type="EMBL" id="JABSTQ010009870">
    <property type="protein sequence ID" value="KAG0425248.1"/>
    <property type="molecule type" value="Genomic_DNA"/>
</dbReference>
<evidence type="ECO:0000313" key="2">
    <source>
        <dbReference type="Proteomes" id="UP000805193"/>
    </source>
</evidence>
<accession>A0AC60PW50</accession>
<proteinExistence type="predicted"/>
<keyword evidence="2" id="KW-1185">Reference proteome</keyword>
<dbReference type="Proteomes" id="UP000805193">
    <property type="component" value="Unassembled WGS sequence"/>
</dbReference>
<comment type="caution">
    <text evidence="1">The sequence shown here is derived from an EMBL/GenBank/DDBJ whole genome shotgun (WGS) entry which is preliminary data.</text>
</comment>
<reference evidence="1 2" key="1">
    <citation type="journal article" date="2020" name="Cell">
        <title>Large-Scale Comparative Analyses of Tick Genomes Elucidate Their Genetic Diversity and Vector Capacities.</title>
        <authorList>
            <consortium name="Tick Genome and Microbiome Consortium (TIGMIC)"/>
            <person name="Jia N."/>
            <person name="Wang J."/>
            <person name="Shi W."/>
            <person name="Du L."/>
            <person name="Sun Y."/>
            <person name="Zhan W."/>
            <person name="Jiang J.F."/>
            <person name="Wang Q."/>
            <person name="Zhang B."/>
            <person name="Ji P."/>
            <person name="Bell-Sakyi L."/>
            <person name="Cui X.M."/>
            <person name="Yuan T.T."/>
            <person name="Jiang B.G."/>
            <person name="Yang W.F."/>
            <person name="Lam T.T."/>
            <person name="Chang Q.C."/>
            <person name="Ding S.J."/>
            <person name="Wang X.J."/>
            <person name="Zhu J.G."/>
            <person name="Ruan X.D."/>
            <person name="Zhao L."/>
            <person name="Wei J.T."/>
            <person name="Ye R.Z."/>
            <person name="Que T.C."/>
            <person name="Du C.H."/>
            <person name="Zhou Y.H."/>
            <person name="Cheng J.X."/>
            <person name="Dai P.F."/>
            <person name="Guo W.B."/>
            <person name="Han X.H."/>
            <person name="Huang E.J."/>
            <person name="Li L.F."/>
            <person name="Wei W."/>
            <person name="Gao Y.C."/>
            <person name="Liu J.Z."/>
            <person name="Shao H.Z."/>
            <person name="Wang X."/>
            <person name="Wang C.C."/>
            <person name="Yang T.C."/>
            <person name="Huo Q.B."/>
            <person name="Li W."/>
            <person name="Chen H.Y."/>
            <person name="Chen S.E."/>
            <person name="Zhou L.G."/>
            <person name="Ni X.B."/>
            <person name="Tian J.H."/>
            <person name="Sheng Y."/>
            <person name="Liu T."/>
            <person name="Pan Y.S."/>
            <person name="Xia L.Y."/>
            <person name="Li J."/>
            <person name="Zhao F."/>
            <person name="Cao W.C."/>
        </authorList>
    </citation>
    <scope>NUCLEOTIDE SEQUENCE [LARGE SCALE GENOMIC DNA]</scope>
    <source>
        <strain evidence="1">Iper-2018</strain>
    </source>
</reference>